<name>A0A561QGJ8_9HYPH</name>
<comment type="caution">
    <text evidence="1">The sequence shown here is derived from an EMBL/GenBank/DDBJ whole genome shotgun (WGS) entry which is preliminary data.</text>
</comment>
<evidence type="ECO:0000313" key="1">
    <source>
        <dbReference type="EMBL" id="TWF49473.1"/>
    </source>
</evidence>
<accession>A0A561QGJ8</accession>
<dbReference type="Proteomes" id="UP000320653">
    <property type="component" value="Unassembled WGS sequence"/>
</dbReference>
<sequence length="125" mass="13911">MKTIPYPHFVLPPSALVVLDRTRNFRCVQSTDCGHVLAMEENPNVLDFYSHQQVNELVMSGRLQIQLRGANETDDVVEETVDEASAEAAYDRALRAIADRYVELLYRQAARAAAANASVASSETR</sequence>
<evidence type="ECO:0000313" key="2">
    <source>
        <dbReference type="Proteomes" id="UP000320653"/>
    </source>
</evidence>
<reference evidence="1 2" key="1">
    <citation type="submission" date="2019-06" db="EMBL/GenBank/DDBJ databases">
        <title>Sorghum-associated microbial communities from plants grown in Nebraska, USA.</title>
        <authorList>
            <person name="Schachtman D."/>
        </authorList>
    </citation>
    <scope>NUCLEOTIDE SEQUENCE [LARGE SCALE GENOMIC DNA]</scope>
    <source>
        <strain evidence="1 2">1225</strain>
    </source>
</reference>
<dbReference type="EMBL" id="VIWP01000008">
    <property type="protein sequence ID" value="TWF49473.1"/>
    <property type="molecule type" value="Genomic_DNA"/>
</dbReference>
<protein>
    <submittedName>
        <fullName evidence="1">Uncharacterized protein</fullName>
    </submittedName>
</protein>
<keyword evidence="2" id="KW-1185">Reference proteome</keyword>
<organism evidence="1 2">
    <name type="scientific">Neorhizobium alkalisoli</name>
    <dbReference type="NCBI Taxonomy" id="528178"/>
    <lineage>
        <taxon>Bacteria</taxon>
        <taxon>Pseudomonadati</taxon>
        <taxon>Pseudomonadota</taxon>
        <taxon>Alphaproteobacteria</taxon>
        <taxon>Hyphomicrobiales</taxon>
        <taxon>Rhizobiaceae</taxon>
        <taxon>Rhizobium/Agrobacterium group</taxon>
        <taxon>Neorhizobium</taxon>
    </lineage>
</organism>
<proteinExistence type="predicted"/>
<dbReference type="RefSeq" id="WP_145641520.1">
    <property type="nucleotide sequence ID" value="NZ_VIWP01000008.1"/>
</dbReference>
<gene>
    <name evidence="1" type="ORF">FHW37_108143</name>
</gene>
<dbReference type="AlphaFoldDB" id="A0A561QGJ8"/>